<keyword evidence="2 4" id="KW-0472">Membrane</keyword>
<dbReference type="PROSITE" id="PS51123">
    <property type="entry name" value="OMPA_2"/>
    <property type="match status" value="1"/>
</dbReference>
<dbReference type="CDD" id="cd07185">
    <property type="entry name" value="OmpA_C-like"/>
    <property type="match status" value="1"/>
</dbReference>
<evidence type="ECO:0000256" key="5">
    <source>
        <dbReference type="SAM" id="SignalP"/>
    </source>
</evidence>
<keyword evidence="7" id="KW-0614">Plasmid</keyword>
<dbReference type="Gene3D" id="3.30.1330.60">
    <property type="entry name" value="OmpA-like domain"/>
    <property type="match status" value="1"/>
</dbReference>
<dbReference type="PANTHER" id="PTHR30329">
    <property type="entry name" value="STATOR ELEMENT OF FLAGELLAR MOTOR COMPLEX"/>
    <property type="match status" value="1"/>
</dbReference>
<geneLocation type="plasmid" evidence="7 8">
    <name>pl1WSM5005</name>
</geneLocation>
<dbReference type="PANTHER" id="PTHR30329:SF21">
    <property type="entry name" value="LIPOPROTEIN YIAD-RELATED"/>
    <property type="match status" value="1"/>
</dbReference>
<reference evidence="7" key="1">
    <citation type="submission" date="2016-09" db="EMBL/GenBank/DDBJ databases">
        <title>The Complete Genome of Burkholderia sprentiae wsm5005.</title>
        <authorList>
            <person name="De Meyer S."/>
            <person name="Wang P."/>
            <person name="Terpolilli J."/>
        </authorList>
    </citation>
    <scope>NUCLEOTIDE SEQUENCE [LARGE SCALE GENOMIC DNA]</scope>
    <source>
        <strain evidence="7">WSM5005</strain>
        <plasmid evidence="7">pl1WSM5005</plasmid>
    </source>
</reference>
<keyword evidence="8" id="KW-1185">Reference proteome</keyword>
<evidence type="ECO:0000256" key="3">
    <source>
        <dbReference type="ARBA" id="ARBA00023237"/>
    </source>
</evidence>
<dbReference type="PRINTS" id="PR01021">
    <property type="entry name" value="OMPADOMAIN"/>
</dbReference>
<dbReference type="InterPro" id="IPR006665">
    <property type="entry name" value="OmpA-like"/>
</dbReference>
<dbReference type="SUPFAM" id="SSF103088">
    <property type="entry name" value="OmpA-like"/>
    <property type="match status" value="1"/>
</dbReference>
<protein>
    <submittedName>
        <fullName evidence="7">OmpA family protein</fullName>
    </submittedName>
</protein>
<feature type="signal peptide" evidence="5">
    <location>
        <begin position="1"/>
        <end position="22"/>
    </location>
</feature>
<evidence type="ECO:0000313" key="8">
    <source>
        <dbReference type="Proteomes" id="UP000179860"/>
    </source>
</evidence>
<dbReference type="Pfam" id="PF00691">
    <property type="entry name" value="OmpA"/>
    <property type="match status" value="1"/>
</dbReference>
<keyword evidence="5" id="KW-0732">Signal</keyword>
<dbReference type="Proteomes" id="UP000179860">
    <property type="component" value="Plasmid pl1WSM5005"/>
</dbReference>
<gene>
    <name evidence="7" type="ORF">BJG93_31175</name>
</gene>
<dbReference type="EMBL" id="CP017563">
    <property type="protein sequence ID" value="APA90172.1"/>
    <property type="molecule type" value="Genomic_DNA"/>
</dbReference>
<reference evidence="7" key="2">
    <citation type="submission" date="2021-06" db="EMBL/GenBank/DDBJ databases">
        <authorList>
            <person name="Rogers T.H."/>
            <person name="Ramsay J.P."/>
            <person name="Wang P."/>
            <person name="Terpolilli J."/>
        </authorList>
    </citation>
    <scope>NUCLEOTIDE SEQUENCE</scope>
    <source>
        <strain evidence="7">WSM5005</strain>
        <plasmid evidence="7">pl1WSM5005</plasmid>
    </source>
</reference>
<comment type="subcellular location">
    <subcellularLocation>
        <location evidence="1">Cell outer membrane</location>
    </subcellularLocation>
</comment>
<keyword evidence="3" id="KW-0998">Cell outer membrane</keyword>
<sequence length="240" mass="25136">MKQLSGWSLSLSLVLLAGCSSASGPTFNAYTVTAADGSTLHQVECHGIFEGPATCMKVAERICHGEPVRPVQKVGRLLPDNDQTDVTRRLTFACGDATVTPAAAASQPVAAAAQTVDQFVLQSDALFAFGKSSRASMLPGGAASLDQVITRIKQRSGVQSISVVGHTDRLGPDAVNQPLSLARAQTVREYLIDHGLNGELIHASGVGSRDSTTQCPDGGSKSLIACLQPDRRVSIEVRAQ</sequence>
<dbReference type="RefSeq" id="WP_034477567.1">
    <property type="nucleotide sequence ID" value="NZ_CP017563.2"/>
</dbReference>
<dbReference type="PROSITE" id="PS51257">
    <property type="entry name" value="PROKAR_LIPOPROTEIN"/>
    <property type="match status" value="1"/>
</dbReference>
<evidence type="ECO:0000256" key="4">
    <source>
        <dbReference type="PROSITE-ProRule" id="PRU00473"/>
    </source>
</evidence>
<evidence type="ECO:0000313" key="7">
    <source>
        <dbReference type="EMBL" id="APA90172.1"/>
    </source>
</evidence>
<evidence type="ECO:0000259" key="6">
    <source>
        <dbReference type="PROSITE" id="PS51123"/>
    </source>
</evidence>
<dbReference type="InterPro" id="IPR050330">
    <property type="entry name" value="Bact_OuterMem_StrucFunc"/>
</dbReference>
<evidence type="ECO:0000256" key="1">
    <source>
        <dbReference type="ARBA" id="ARBA00004442"/>
    </source>
</evidence>
<dbReference type="GO" id="GO:0009279">
    <property type="term" value="C:cell outer membrane"/>
    <property type="evidence" value="ECO:0007669"/>
    <property type="project" value="UniProtKB-SubCell"/>
</dbReference>
<evidence type="ECO:0000256" key="2">
    <source>
        <dbReference type="ARBA" id="ARBA00023136"/>
    </source>
</evidence>
<name>A0A1I9YVD5_9BURK</name>
<dbReference type="AlphaFoldDB" id="A0A1I9YVD5"/>
<feature type="chain" id="PRO_5009607689" evidence="5">
    <location>
        <begin position="23"/>
        <end position="240"/>
    </location>
</feature>
<feature type="domain" description="OmpA-like" evidence="6">
    <location>
        <begin position="114"/>
        <end position="240"/>
    </location>
</feature>
<dbReference type="KEGG" id="pspw:BJG93_31175"/>
<dbReference type="InterPro" id="IPR036737">
    <property type="entry name" value="OmpA-like_sf"/>
</dbReference>
<proteinExistence type="predicted"/>
<accession>A0A1I9YVD5</accession>
<dbReference type="InterPro" id="IPR006664">
    <property type="entry name" value="OMP_bac"/>
</dbReference>
<organism evidence="7 8">
    <name type="scientific">Paraburkholderia sprentiae WSM5005</name>
    <dbReference type="NCBI Taxonomy" id="754502"/>
    <lineage>
        <taxon>Bacteria</taxon>
        <taxon>Pseudomonadati</taxon>
        <taxon>Pseudomonadota</taxon>
        <taxon>Betaproteobacteria</taxon>
        <taxon>Burkholderiales</taxon>
        <taxon>Burkholderiaceae</taxon>
        <taxon>Paraburkholderia</taxon>
    </lineage>
</organism>